<keyword evidence="1" id="KW-0614">Plasmid</keyword>
<dbReference type="Proteomes" id="UP000009045">
    <property type="component" value="Plasmid pSmeSM11c"/>
</dbReference>
<geneLocation type="plasmid" evidence="1 2">
    <name>pSmeSM11c</name>
</geneLocation>
<protein>
    <submittedName>
        <fullName evidence="1">Uncharacterized protein</fullName>
    </submittedName>
</protein>
<dbReference type="PATRIC" id="fig|707241.3.peg.5036"/>
<dbReference type="HOGENOM" id="CLU_3103867_0_0_5"/>
<evidence type="ECO:0000313" key="1">
    <source>
        <dbReference type="EMBL" id="AEH82160.1"/>
    </source>
</evidence>
<organism evidence="1 2">
    <name type="scientific">Sinorhizobium meliloti (strain SM11)</name>
    <dbReference type="NCBI Taxonomy" id="707241"/>
    <lineage>
        <taxon>Bacteria</taxon>
        <taxon>Pseudomonadati</taxon>
        <taxon>Pseudomonadota</taxon>
        <taxon>Alphaproteobacteria</taxon>
        <taxon>Hyphomicrobiales</taxon>
        <taxon>Rhizobiaceae</taxon>
        <taxon>Sinorhizobium/Ensifer group</taxon>
        <taxon>Sinorhizobium</taxon>
    </lineage>
</organism>
<sequence>MQAPTCLLRSIHADAGTRRQCRKNNQHYFIAPPEKLPYMNAGQSRDLEALA</sequence>
<proteinExistence type="predicted"/>
<gene>
    <name evidence="1" type="ordered locus">SM11_pC1087</name>
</gene>
<evidence type="ECO:0000313" key="2">
    <source>
        <dbReference type="Proteomes" id="UP000009045"/>
    </source>
</evidence>
<name>F7XF35_SINMM</name>
<reference evidence="1 2" key="1">
    <citation type="journal article" date="2011" name="J. Biotechnol.">
        <title>The complete genome sequence of the dominant Sinorhizobium meliloti field isolate SM11 extends the S. meliloti pan-genome.</title>
        <authorList>
            <person name="Schneiker-Bekel S."/>
            <person name="Wibberg D."/>
            <person name="Bekel T."/>
            <person name="Blom J."/>
            <person name="Linke B."/>
            <person name="Neuweger H."/>
            <person name="Stiens M."/>
            <person name="Vorholter F.J."/>
            <person name="Weidner S."/>
            <person name="Goesmann A."/>
            <person name="Puhler A."/>
            <person name="Schluter A."/>
        </authorList>
    </citation>
    <scope>NUCLEOTIDE SEQUENCE [LARGE SCALE GENOMIC DNA]</scope>
    <source>
        <strain evidence="1 2">SM11</strain>
        <plasmid evidence="2">pSmeSM11c</plasmid>
    </source>
</reference>
<dbReference type="KEGG" id="smx:SM11_pC1087"/>
<dbReference type="EMBL" id="CP001831">
    <property type="protein sequence ID" value="AEH82160.1"/>
    <property type="molecule type" value="Genomic_DNA"/>
</dbReference>
<accession>F7XF35</accession>
<dbReference type="AlphaFoldDB" id="F7XF35"/>